<evidence type="ECO:0000313" key="1">
    <source>
        <dbReference type="EMBL" id="KAJ8005303.1"/>
    </source>
</evidence>
<comment type="caution">
    <text evidence="1">The sequence shown here is derived from an EMBL/GenBank/DDBJ whole genome shotgun (WGS) entry which is preliminary data.</text>
</comment>
<proteinExistence type="predicted"/>
<dbReference type="EMBL" id="CM055738">
    <property type="protein sequence ID" value="KAJ8005303.1"/>
    <property type="molecule type" value="Genomic_DNA"/>
</dbReference>
<protein>
    <submittedName>
        <fullName evidence="1">Uncharacterized protein</fullName>
    </submittedName>
</protein>
<name>A0ACC2GPG8_DALPE</name>
<keyword evidence="2" id="KW-1185">Reference proteome</keyword>
<accession>A0ACC2GPG8</accession>
<gene>
    <name evidence="1" type="ORF">DPEC_G00145230</name>
</gene>
<reference evidence="1" key="1">
    <citation type="submission" date="2021-05" db="EMBL/GenBank/DDBJ databases">
        <authorList>
            <person name="Pan Q."/>
            <person name="Jouanno E."/>
            <person name="Zahm M."/>
            <person name="Klopp C."/>
            <person name="Cabau C."/>
            <person name="Louis A."/>
            <person name="Berthelot C."/>
            <person name="Parey E."/>
            <person name="Roest Crollius H."/>
            <person name="Montfort J."/>
            <person name="Robinson-Rechavi M."/>
            <person name="Bouchez O."/>
            <person name="Lampietro C."/>
            <person name="Lopez Roques C."/>
            <person name="Donnadieu C."/>
            <person name="Postlethwait J."/>
            <person name="Bobe J."/>
            <person name="Dillon D."/>
            <person name="Chandos A."/>
            <person name="von Hippel F."/>
            <person name="Guiguen Y."/>
        </authorList>
    </citation>
    <scope>NUCLEOTIDE SEQUENCE</scope>
    <source>
        <strain evidence="1">YG-Jan2019</strain>
    </source>
</reference>
<organism evidence="1 2">
    <name type="scientific">Dallia pectoralis</name>
    <name type="common">Alaska blackfish</name>
    <dbReference type="NCBI Taxonomy" id="75939"/>
    <lineage>
        <taxon>Eukaryota</taxon>
        <taxon>Metazoa</taxon>
        <taxon>Chordata</taxon>
        <taxon>Craniata</taxon>
        <taxon>Vertebrata</taxon>
        <taxon>Euteleostomi</taxon>
        <taxon>Actinopterygii</taxon>
        <taxon>Neopterygii</taxon>
        <taxon>Teleostei</taxon>
        <taxon>Protacanthopterygii</taxon>
        <taxon>Esociformes</taxon>
        <taxon>Umbridae</taxon>
        <taxon>Dallia</taxon>
    </lineage>
</organism>
<sequence>MHAGKPKRCRYIAEFQRFAYPRQLNATPAQSQLSNGVDAHAMVKHVGSLSLAHPLQLQSPLDCNCKSLQVSGVPPGGGLAPTGPVPHHYPSSGDQFHSVHQI</sequence>
<dbReference type="Proteomes" id="UP001157502">
    <property type="component" value="Chromosome 11"/>
</dbReference>
<evidence type="ECO:0000313" key="2">
    <source>
        <dbReference type="Proteomes" id="UP001157502"/>
    </source>
</evidence>